<evidence type="ECO:0000256" key="3">
    <source>
        <dbReference type="ARBA" id="ARBA00023125"/>
    </source>
</evidence>
<comment type="similarity">
    <text evidence="1">Belongs to the LysR transcriptional regulatory family.</text>
</comment>
<dbReference type="InterPro" id="IPR058163">
    <property type="entry name" value="LysR-type_TF_proteobact-type"/>
</dbReference>
<dbReference type="FunFam" id="1.10.10.10:FF:000001">
    <property type="entry name" value="LysR family transcriptional regulator"/>
    <property type="match status" value="1"/>
</dbReference>
<evidence type="ECO:0000259" key="5">
    <source>
        <dbReference type="PROSITE" id="PS50931"/>
    </source>
</evidence>
<dbReference type="GO" id="GO:0003700">
    <property type="term" value="F:DNA-binding transcription factor activity"/>
    <property type="evidence" value="ECO:0007669"/>
    <property type="project" value="InterPro"/>
</dbReference>
<dbReference type="SUPFAM" id="SSF53850">
    <property type="entry name" value="Periplasmic binding protein-like II"/>
    <property type="match status" value="1"/>
</dbReference>
<dbReference type="Pfam" id="PF03466">
    <property type="entry name" value="LysR_substrate"/>
    <property type="match status" value="1"/>
</dbReference>
<dbReference type="InterPro" id="IPR005119">
    <property type="entry name" value="LysR_subst-bd"/>
</dbReference>
<feature type="domain" description="HTH lysR-type" evidence="5">
    <location>
        <begin position="6"/>
        <end position="63"/>
    </location>
</feature>
<dbReference type="PRINTS" id="PR00039">
    <property type="entry name" value="HTHLYSR"/>
</dbReference>
<dbReference type="InterPro" id="IPR036388">
    <property type="entry name" value="WH-like_DNA-bd_sf"/>
</dbReference>
<dbReference type="GO" id="GO:0006351">
    <property type="term" value="P:DNA-templated transcription"/>
    <property type="evidence" value="ECO:0007669"/>
    <property type="project" value="TreeGrafter"/>
</dbReference>
<evidence type="ECO:0000313" key="7">
    <source>
        <dbReference type="Proteomes" id="UP000244911"/>
    </source>
</evidence>
<organism evidence="6 7">
    <name type="scientific">Aliiroseovarius pelagivivens</name>
    <dbReference type="NCBI Taxonomy" id="1639690"/>
    <lineage>
        <taxon>Bacteria</taxon>
        <taxon>Pseudomonadati</taxon>
        <taxon>Pseudomonadota</taxon>
        <taxon>Alphaproteobacteria</taxon>
        <taxon>Rhodobacterales</taxon>
        <taxon>Paracoccaceae</taxon>
        <taxon>Aliiroseovarius</taxon>
    </lineage>
</organism>
<sequence>MKKSLPPLTWFRAFEAAARHLSFTAAGDEIGLTQSAVSQQVKALESRLRVSLFTRHARGLSLTDDGRKLLPQVGAALGTLAAATEVFDAGPTQNLLTIAASVSVAQWIIAPHLQDFTRTHPNVRVRFLSAIWPDEFNASRADVEIRFGSAKQVGKNAELLTPNRLVALKSPTLSGTLHDLPLIEAVGTSGGWKSWSEQIGGRFEPTLFADSFGMALHLAAHGNGVALVSELLIQNALQTGQLERAHPAAIPSNEGYYLSANDQNPAAVDFRAWLLNLLSKDAEA</sequence>
<gene>
    <name evidence="6" type="primary">gcvA_7</name>
    <name evidence="6" type="ORF">ALP8811_02878</name>
</gene>
<keyword evidence="4" id="KW-0804">Transcription</keyword>
<dbReference type="OrthoDB" id="9813056at2"/>
<dbReference type="PANTHER" id="PTHR30537">
    <property type="entry name" value="HTH-TYPE TRANSCRIPTIONAL REGULATOR"/>
    <property type="match status" value="1"/>
</dbReference>
<dbReference type="Proteomes" id="UP000244911">
    <property type="component" value="Unassembled WGS sequence"/>
</dbReference>
<dbReference type="GO" id="GO:0043565">
    <property type="term" value="F:sequence-specific DNA binding"/>
    <property type="evidence" value="ECO:0007669"/>
    <property type="project" value="TreeGrafter"/>
</dbReference>
<reference evidence="6 7" key="1">
    <citation type="submission" date="2018-03" db="EMBL/GenBank/DDBJ databases">
        <authorList>
            <person name="Keele B.F."/>
        </authorList>
    </citation>
    <scope>NUCLEOTIDE SEQUENCE [LARGE SCALE GENOMIC DNA]</scope>
    <source>
        <strain evidence="6 7">CECT 8811</strain>
    </source>
</reference>
<dbReference type="SUPFAM" id="SSF46785">
    <property type="entry name" value="Winged helix' DNA-binding domain"/>
    <property type="match status" value="1"/>
</dbReference>
<dbReference type="Gene3D" id="3.40.190.10">
    <property type="entry name" value="Periplasmic binding protein-like II"/>
    <property type="match status" value="2"/>
</dbReference>
<proteinExistence type="inferred from homology"/>
<dbReference type="InterPro" id="IPR000847">
    <property type="entry name" value="LysR_HTH_N"/>
</dbReference>
<evidence type="ECO:0000256" key="1">
    <source>
        <dbReference type="ARBA" id="ARBA00009437"/>
    </source>
</evidence>
<dbReference type="InterPro" id="IPR036390">
    <property type="entry name" value="WH_DNA-bd_sf"/>
</dbReference>
<dbReference type="PANTHER" id="PTHR30537:SF74">
    <property type="entry name" value="HTH-TYPE TRANSCRIPTIONAL REGULATOR TRPI"/>
    <property type="match status" value="1"/>
</dbReference>
<evidence type="ECO:0000256" key="2">
    <source>
        <dbReference type="ARBA" id="ARBA00023015"/>
    </source>
</evidence>
<evidence type="ECO:0000313" key="6">
    <source>
        <dbReference type="EMBL" id="SPF78944.1"/>
    </source>
</evidence>
<dbReference type="EMBL" id="OMOI01000002">
    <property type="protein sequence ID" value="SPF78944.1"/>
    <property type="molecule type" value="Genomic_DNA"/>
</dbReference>
<protein>
    <submittedName>
        <fullName evidence="6">Glycine cleavage system transcriptional activator</fullName>
    </submittedName>
</protein>
<evidence type="ECO:0000256" key="4">
    <source>
        <dbReference type="ARBA" id="ARBA00023163"/>
    </source>
</evidence>
<keyword evidence="7" id="KW-1185">Reference proteome</keyword>
<dbReference type="RefSeq" id="WP_108857920.1">
    <property type="nucleotide sequence ID" value="NZ_OMOI01000002.1"/>
</dbReference>
<keyword evidence="2" id="KW-0805">Transcription regulation</keyword>
<dbReference type="Gene3D" id="1.10.10.10">
    <property type="entry name" value="Winged helix-like DNA-binding domain superfamily/Winged helix DNA-binding domain"/>
    <property type="match status" value="1"/>
</dbReference>
<accession>A0A2R8ASS0</accession>
<dbReference type="PROSITE" id="PS50931">
    <property type="entry name" value="HTH_LYSR"/>
    <property type="match status" value="1"/>
</dbReference>
<dbReference type="AlphaFoldDB" id="A0A2R8ASS0"/>
<keyword evidence="3" id="KW-0238">DNA-binding</keyword>
<name>A0A2R8ASS0_9RHOB</name>
<dbReference type="Pfam" id="PF00126">
    <property type="entry name" value="HTH_1"/>
    <property type="match status" value="1"/>
</dbReference>